<name>A0A2G8JXJ7_STIJA</name>
<comment type="caution">
    <text evidence="2">The sequence shown here is derived from an EMBL/GenBank/DDBJ whole genome shotgun (WGS) entry which is preliminary data.</text>
</comment>
<dbReference type="PANTHER" id="PTHR24020:SF84">
    <property type="entry name" value="VWFA DOMAIN-CONTAINING PROTEIN"/>
    <property type="match status" value="1"/>
</dbReference>
<accession>A0A2G8JXJ7</accession>
<dbReference type="Proteomes" id="UP000230750">
    <property type="component" value="Unassembled WGS sequence"/>
</dbReference>
<dbReference type="Pfam" id="PF00092">
    <property type="entry name" value="VWA"/>
    <property type="match status" value="1"/>
</dbReference>
<protein>
    <submittedName>
        <fullName evidence="2">Complement factor B-2</fullName>
    </submittedName>
</protein>
<dbReference type="InterPro" id="IPR036465">
    <property type="entry name" value="vWFA_dom_sf"/>
</dbReference>
<dbReference type="PANTHER" id="PTHR24020">
    <property type="entry name" value="COLLAGEN ALPHA"/>
    <property type="match status" value="1"/>
</dbReference>
<dbReference type="EMBL" id="MRZV01001122">
    <property type="protein sequence ID" value="PIK40450.1"/>
    <property type="molecule type" value="Genomic_DNA"/>
</dbReference>
<dbReference type="Gene3D" id="3.40.50.410">
    <property type="entry name" value="von Willebrand factor, type A domain"/>
    <property type="match status" value="1"/>
</dbReference>
<evidence type="ECO:0000313" key="3">
    <source>
        <dbReference type="Proteomes" id="UP000230750"/>
    </source>
</evidence>
<dbReference type="OrthoDB" id="6127264at2759"/>
<reference evidence="2 3" key="1">
    <citation type="journal article" date="2017" name="PLoS Biol.">
        <title>The sea cucumber genome provides insights into morphological evolution and visceral regeneration.</title>
        <authorList>
            <person name="Zhang X."/>
            <person name="Sun L."/>
            <person name="Yuan J."/>
            <person name="Sun Y."/>
            <person name="Gao Y."/>
            <person name="Zhang L."/>
            <person name="Li S."/>
            <person name="Dai H."/>
            <person name="Hamel J.F."/>
            <person name="Liu C."/>
            <person name="Yu Y."/>
            <person name="Liu S."/>
            <person name="Lin W."/>
            <person name="Guo K."/>
            <person name="Jin S."/>
            <person name="Xu P."/>
            <person name="Storey K.B."/>
            <person name="Huan P."/>
            <person name="Zhang T."/>
            <person name="Zhou Y."/>
            <person name="Zhang J."/>
            <person name="Lin C."/>
            <person name="Li X."/>
            <person name="Xing L."/>
            <person name="Huo D."/>
            <person name="Sun M."/>
            <person name="Wang L."/>
            <person name="Mercier A."/>
            <person name="Li F."/>
            <person name="Yang H."/>
            <person name="Xiang J."/>
        </authorList>
    </citation>
    <scope>NUCLEOTIDE SEQUENCE [LARGE SCALE GENOMIC DNA]</scope>
    <source>
        <strain evidence="2">Shaxun</strain>
        <tissue evidence="2">Muscle</tissue>
    </source>
</reference>
<evidence type="ECO:0000313" key="2">
    <source>
        <dbReference type="EMBL" id="PIK40450.1"/>
    </source>
</evidence>
<organism evidence="2 3">
    <name type="scientific">Stichopus japonicus</name>
    <name type="common">Sea cucumber</name>
    <dbReference type="NCBI Taxonomy" id="307972"/>
    <lineage>
        <taxon>Eukaryota</taxon>
        <taxon>Metazoa</taxon>
        <taxon>Echinodermata</taxon>
        <taxon>Eleutherozoa</taxon>
        <taxon>Echinozoa</taxon>
        <taxon>Holothuroidea</taxon>
        <taxon>Aspidochirotacea</taxon>
        <taxon>Aspidochirotida</taxon>
        <taxon>Stichopodidae</taxon>
        <taxon>Apostichopus</taxon>
    </lineage>
</organism>
<dbReference type="PROSITE" id="PS50234">
    <property type="entry name" value="VWFA"/>
    <property type="match status" value="1"/>
</dbReference>
<dbReference type="CDD" id="cd01450">
    <property type="entry name" value="vWFA_subfamily_ECM"/>
    <property type="match status" value="1"/>
</dbReference>
<feature type="domain" description="VWFA" evidence="1">
    <location>
        <begin position="43"/>
        <end position="167"/>
    </location>
</feature>
<dbReference type="PRINTS" id="PR00453">
    <property type="entry name" value="VWFADOMAIN"/>
</dbReference>
<dbReference type="InterPro" id="IPR050525">
    <property type="entry name" value="ECM_Assembly_Org"/>
</dbReference>
<keyword evidence="3" id="KW-1185">Reference proteome</keyword>
<proteinExistence type="predicted"/>
<dbReference type="SUPFAM" id="SSF53300">
    <property type="entry name" value="vWA-like"/>
    <property type="match status" value="1"/>
</dbReference>
<sequence length="167" mass="18580">MRENLDRFEASAPFEAVVSNETTNTNVHRTARFIPLSHDTGLDLYFMFDGSSSVGEDNFNIGKRFAKELVKEIGVTDRPNSLRVGALVINYETEIGFHAVAFDSTDEVLYAIDRIPYRGGGENIANAFQILSNVMLPNTAMLNRGNTFKTVFLITDGTGMYLNNKDV</sequence>
<dbReference type="STRING" id="307972.A0A2G8JXJ7"/>
<dbReference type="InterPro" id="IPR002035">
    <property type="entry name" value="VWF_A"/>
</dbReference>
<dbReference type="AlphaFoldDB" id="A0A2G8JXJ7"/>
<gene>
    <name evidence="2" type="ORF">BSL78_22699</name>
</gene>
<evidence type="ECO:0000259" key="1">
    <source>
        <dbReference type="PROSITE" id="PS50234"/>
    </source>
</evidence>